<keyword evidence="2" id="KW-1185">Reference proteome</keyword>
<name>A0A2T0U3J8_9MICO</name>
<sequence length="140" mass="14961">MSSRDNGDCPVAGDGLLVYDGDCGFCERSVAWIRTVSAATARAEPSHRVDLAGLGLTEVECRHAVQWVSGAERTSGPEALRDFAATGRRPAGRVAGLLVNRWTHPVSGLVYGLVARHRHRLGSPSCGLPTEPRQATTTLR</sequence>
<comment type="caution">
    <text evidence="1">The sequence shown here is derived from an EMBL/GenBank/DDBJ whole genome shotgun (WGS) entry which is preliminary data.</text>
</comment>
<dbReference type="GO" id="GO:0015035">
    <property type="term" value="F:protein-disulfide reductase activity"/>
    <property type="evidence" value="ECO:0007669"/>
    <property type="project" value="InterPro"/>
</dbReference>
<organism evidence="1 2">
    <name type="scientific">Knoellia remsis</name>
    <dbReference type="NCBI Taxonomy" id="407159"/>
    <lineage>
        <taxon>Bacteria</taxon>
        <taxon>Bacillati</taxon>
        <taxon>Actinomycetota</taxon>
        <taxon>Actinomycetes</taxon>
        <taxon>Micrococcales</taxon>
        <taxon>Intrasporangiaceae</taxon>
        <taxon>Knoellia</taxon>
    </lineage>
</organism>
<dbReference type="Proteomes" id="UP000237822">
    <property type="component" value="Unassembled WGS sequence"/>
</dbReference>
<dbReference type="OrthoDB" id="9813713at2"/>
<dbReference type="Pfam" id="PF04134">
    <property type="entry name" value="DCC1-like"/>
    <property type="match status" value="1"/>
</dbReference>
<proteinExistence type="predicted"/>
<dbReference type="AlphaFoldDB" id="A0A2T0U3J8"/>
<dbReference type="RefSeq" id="WP_146133002.1">
    <property type="nucleotide sequence ID" value="NZ_PVTI01000033.1"/>
</dbReference>
<reference evidence="1 2" key="1">
    <citation type="submission" date="2018-03" db="EMBL/GenBank/DDBJ databases">
        <title>Genomic Encyclopedia of Archaeal and Bacterial Type Strains, Phase II (KMG-II): from individual species to whole genera.</title>
        <authorList>
            <person name="Goeker M."/>
        </authorList>
    </citation>
    <scope>NUCLEOTIDE SEQUENCE [LARGE SCALE GENOMIC DNA]</scope>
    <source>
        <strain evidence="1 2">ATCC BAA-1496</strain>
    </source>
</reference>
<dbReference type="EMBL" id="PVTI01000033">
    <property type="protein sequence ID" value="PRY52487.1"/>
    <property type="molecule type" value="Genomic_DNA"/>
</dbReference>
<protein>
    <submittedName>
        <fullName evidence="1">Uncharacterized protein DUF393</fullName>
    </submittedName>
</protein>
<accession>A0A2T0U3J8</accession>
<evidence type="ECO:0000313" key="2">
    <source>
        <dbReference type="Proteomes" id="UP000237822"/>
    </source>
</evidence>
<gene>
    <name evidence="1" type="ORF">BCF74_13316</name>
</gene>
<evidence type="ECO:0000313" key="1">
    <source>
        <dbReference type="EMBL" id="PRY52487.1"/>
    </source>
</evidence>
<dbReference type="InterPro" id="IPR007263">
    <property type="entry name" value="DCC1-like"/>
</dbReference>